<sequence length="583" mass="62586">ARAQDGKKQSERKAMLLAVDVGAVAWFAAGGVAGGAAVGVTVLLLALVLVPEPHVVGENAATGMGVQGRTSNGAPGQERFPLGPGDELGRPRQVTWELRKGHVLFVVERVSRPLVGGLKFALFATTLGFSIAIAVTRINFWVARKVVHLVGSGIGRMPSVGAKTKRILVFLRFADEVVGYAQVVMLFALRFAKVLVRLLLKIMLEVLQKYHILSPVGLLSLLGSVVTGVVFEEVTWDALQVVAAMALQQLEPVAKAAQLDKLKAAMAGLYDADQAHQARDAIHNAATTTTLGELPDVGDVKRFVGFAVGTYGQMGLKFLGILPYGSVTSDLQAAAYCSRLETTRSIIAASWKGSLYCPGYTCTVDAKHRCVVVAVRGSIMPHDFVTDLHCTSTDVKLLDVNGAVHEGMLRSAKALDAKLRPLVEDVMRQDRFADFELILTGHSLGAGVASLLGAQWATDGIKLRVFGYGTPALVSPDLAAALKPFVRTIVMGNDMVPRFSLRSFQRLRARVLQHHDGAADTPPEDRHLCVPGVVYWMDDTEASSSHLADLPVRCCSAEPFEDLVLSSSMFSSHLPQNYAFLSA</sequence>
<evidence type="ECO:0000259" key="17">
    <source>
        <dbReference type="Pfam" id="PF01764"/>
    </source>
</evidence>
<evidence type="ECO:0000256" key="4">
    <source>
        <dbReference type="ARBA" id="ARBA00022553"/>
    </source>
</evidence>
<keyword evidence="12 16" id="KW-0472">Membrane</keyword>
<feature type="transmembrane region" description="Helical" evidence="16">
    <location>
        <begin position="177"/>
        <end position="200"/>
    </location>
</feature>
<feature type="transmembrane region" description="Helical" evidence="16">
    <location>
        <begin position="120"/>
        <end position="142"/>
    </location>
</feature>
<keyword evidence="19" id="KW-1185">Reference proteome</keyword>
<evidence type="ECO:0000256" key="6">
    <source>
        <dbReference type="ARBA" id="ARBA00022723"/>
    </source>
</evidence>
<evidence type="ECO:0000256" key="8">
    <source>
        <dbReference type="ARBA" id="ARBA00022837"/>
    </source>
</evidence>
<dbReference type="InterPro" id="IPR029058">
    <property type="entry name" value="AB_hydrolase_fold"/>
</dbReference>
<evidence type="ECO:0000256" key="7">
    <source>
        <dbReference type="ARBA" id="ARBA00022801"/>
    </source>
</evidence>
<evidence type="ECO:0000256" key="1">
    <source>
        <dbReference type="ARBA" id="ARBA00001913"/>
    </source>
</evidence>
<evidence type="ECO:0000256" key="2">
    <source>
        <dbReference type="ARBA" id="ARBA00004651"/>
    </source>
</evidence>
<evidence type="ECO:0000256" key="16">
    <source>
        <dbReference type="SAM" id="Phobius"/>
    </source>
</evidence>
<feature type="non-terminal residue" evidence="18">
    <location>
        <position position="1"/>
    </location>
</feature>
<dbReference type="PANTHER" id="PTHR45792">
    <property type="entry name" value="DIACYLGLYCEROL LIPASE HOMOLOG-RELATED"/>
    <property type="match status" value="1"/>
</dbReference>
<evidence type="ECO:0000313" key="18">
    <source>
        <dbReference type="EMBL" id="CAK9042501.1"/>
    </source>
</evidence>
<keyword evidence="6" id="KW-0479">Metal-binding</keyword>
<dbReference type="CDD" id="cd00519">
    <property type="entry name" value="Lipase_3"/>
    <property type="match status" value="1"/>
</dbReference>
<proteinExistence type="predicted"/>
<reference evidence="18 19" key="1">
    <citation type="submission" date="2024-02" db="EMBL/GenBank/DDBJ databases">
        <authorList>
            <person name="Chen Y."/>
            <person name="Shah S."/>
            <person name="Dougan E. K."/>
            <person name="Thang M."/>
            <person name="Chan C."/>
        </authorList>
    </citation>
    <scope>NUCLEOTIDE SEQUENCE [LARGE SCALE GENOMIC DNA]</scope>
</reference>
<keyword evidence="7" id="KW-0378">Hydrolase</keyword>
<evidence type="ECO:0000256" key="9">
    <source>
        <dbReference type="ARBA" id="ARBA00022963"/>
    </source>
</evidence>
<feature type="region of interest" description="Disordered" evidence="15">
    <location>
        <begin position="63"/>
        <end position="84"/>
    </location>
</feature>
<gene>
    <name evidence="18" type="ORF">SCF082_LOCUS24451</name>
</gene>
<evidence type="ECO:0000313" key="19">
    <source>
        <dbReference type="Proteomes" id="UP001642464"/>
    </source>
</evidence>
<name>A0ABP0LUT6_9DINO</name>
<evidence type="ECO:0000256" key="12">
    <source>
        <dbReference type="ARBA" id="ARBA00023136"/>
    </source>
</evidence>
<evidence type="ECO:0000256" key="14">
    <source>
        <dbReference type="ARBA" id="ARBA00026104"/>
    </source>
</evidence>
<keyword evidence="10 16" id="KW-1133">Transmembrane helix</keyword>
<keyword evidence="11" id="KW-0443">Lipid metabolism</keyword>
<dbReference type="Proteomes" id="UP001642464">
    <property type="component" value="Unassembled WGS sequence"/>
</dbReference>
<dbReference type="SUPFAM" id="SSF53474">
    <property type="entry name" value="alpha/beta-Hydrolases"/>
    <property type="match status" value="1"/>
</dbReference>
<evidence type="ECO:0000256" key="11">
    <source>
        <dbReference type="ARBA" id="ARBA00023098"/>
    </source>
</evidence>
<keyword evidence="8" id="KW-0106">Calcium</keyword>
<keyword evidence="3" id="KW-1003">Cell membrane</keyword>
<dbReference type="InterPro" id="IPR002921">
    <property type="entry name" value="Fungal_lipase-type"/>
</dbReference>
<feature type="domain" description="Fungal lipase-type" evidence="17">
    <location>
        <begin position="372"/>
        <end position="502"/>
    </location>
</feature>
<comment type="subcellular location">
    <subcellularLocation>
        <location evidence="2">Cell membrane</location>
        <topology evidence="2">Multi-pass membrane protein</topology>
    </subcellularLocation>
</comment>
<protein>
    <recommendedName>
        <fullName evidence="14">sn-1-specific diacylglycerol lipase</fullName>
        <ecNumber evidence="14">3.1.1.116</ecNumber>
    </recommendedName>
</protein>
<accession>A0ABP0LUT6</accession>
<dbReference type="EMBL" id="CAXAMM010017999">
    <property type="protein sequence ID" value="CAK9042501.1"/>
    <property type="molecule type" value="Genomic_DNA"/>
</dbReference>
<comment type="catalytic activity">
    <reaction evidence="13">
        <text>a 1,2-diacyl-sn-glycerol + H2O = a 2-acylglycerol + a fatty acid + H(+)</text>
        <dbReference type="Rhea" id="RHEA:33275"/>
        <dbReference type="ChEBI" id="CHEBI:15377"/>
        <dbReference type="ChEBI" id="CHEBI:15378"/>
        <dbReference type="ChEBI" id="CHEBI:17389"/>
        <dbReference type="ChEBI" id="CHEBI:17815"/>
        <dbReference type="ChEBI" id="CHEBI:28868"/>
        <dbReference type="EC" id="3.1.1.116"/>
    </reaction>
    <physiologicalReaction direction="left-to-right" evidence="13">
        <dbReference type="Rhea" id="RHEA:33276"/>
    </physiologicalReaction>
</comment>
<dbReference type="EC" id="3.1.1.116" evidence="14"/>
<dbReference type="Pfam" id="PF01764">
    <property type="entry name" value="Lipase_3"/>
    <property type="match status" value="1"/>
</dbReference>
<organism evidence="18 19">
    <name type="scientific">Durusdinium trenchii</name>
    <dbReference type="NCBI Taxonomy" id="1381693"/>
    <lineage>
        <taxon>Eukaryota</taxon>
        <taxon>Sar</taxon>
        <taxon>Alveolata</taxon>
        <taxon>Dinophyceae</taxon>
        <taxon>Suessiales</taxon>
        <taxon>Symbiodiniaceae</taxon>
        <taxon>Durusdinium</taxon>
    </lineage>
</organism>
<evidence type="ECO:0000256" key="5">
    <source>
        <dbReference type="ARBA" id="ARBA00022692"/>
    </source>
</evidence>
<evidence type="ECO:0000256" key="10">
    <source>
        <dbReference type="ARBA" id="ARBA00022989"/>
    </source>
</evidence>
<dbReference type="InterPro" id="IPR052214">
    <property type="entry name" value="DAG_Lipase-Related"/>
</dbReference>
<keyword evidence="9" id="KW-0442">Lipid degradation</keyword>
<comment type="caution">
    <text evidence="18">The sequence shown here is derived from an EMBL/GenBank/DDBJ whole genome shotgun (WGS) entry which is preliminary data.</text>
</comment>
<comment type="cofactor">
    <cofactor evidence="1">
        <name>Ca(2+)</name>
        <dbReference type="ChEBI" id="CHEBI:29108"/>
    </cofactor>
</comment>
<dbReference type="PANTHER" id="PTHR45792:SF8">
    <property type="entry name" value="DIACYLGLYCEROL LIPASE-ALPHA"/>
    <property type="match status" value="1"/>
</dbReference>
<evidence type="ECO:0000256" key="3">
    <source>
        <dbReference type="ARBA" id="ARBA00022475"/>
    </source>
</evidence>
<feature type="transmembrane region" description="Helical" evidence="16">
    <location>
        <begin position="23"/>
        <end position="50"/>
    </location>
</feature>
<evidence type="ECO:0000256" key="13">
    <source>
        <dbReference type="ARBA" id="ARBA00024531"/>
    </source>
</evidence>
<dbReference type="Gene3D" id="3.40.50.1820">
    <property type="entry name" value="alpha/beta hydrolase"/>
    <property type="match status" value="1"/>
</dbReference>
<keyword evidence="4" id="KW-0597">Phosphoprotein</keyword>
<evidence type="ECO:0000256" key="15">
    <source>
        <dbReference type="SAM" id="MobiDB-lite"/>
    </source>
</evidence>
<keyword evidence="5 16" id="KW-0812">Transmembrane</keyword>